<dbReference type="STRING" id="675120.N1PL71"/>
<dbReference type="eggNOG" id="ENOG502T7E0">
    <property type="taxonomic scope" value="Eukaryota"/>
</dbReference>
<dbReference type="CDD" id="cd18186">
    <property type="entry name" value="BTB_POZ_ZBTB_KLHL-like"/>
    <property type="match status" value="1"/>
</dbReference>
<name>N1PL71_DOTSN</name>
<dbReference type="Pfam" id="PF00651">
    <property type="entry name" value="BTB"/>
    <property type="match status" value="1"/>
</dbReference>
<accession>N1PL71</accession>
<dbReference type="PANTHER" id="PTHR47843">
    <property type="entry name" value="BTB DOMAIN-CONTAINING PROTEIN-RELATED"/>
    <property type="match status" value="1"/>
</dbReference>
<dbReference type="PROSITE" id="PS50097">
    <property type="entry name" value="BTB"/>
    <property type="match status" value="1"/>
</dbReference>
<keyword evidence="3" id="KW-1185">Reference proteome</keyword>
<reference evidence="3" key="1">
    <citation type="journal article" date="2012" name="PLoS Genet.">
        <title>The genomes of the fungal plant pathogens Cladosporium fulvum and Dothistroma septosporum reveal adaptation to different hosts and lifestyles but also signatures of common ancestry.</title>
        <authorList>
            <person name="de Wit P.J.G.M."/>
            <person name="van der Burgt A."/>
            <person name="Oekmen B."/>
            <person name="Stergiopoulos I."/>
            <person name="Abd-Elsalam K.A."/>
            <person name="Aerts A.L."/>
            <person name="Bahkali A.H."/>
            <person name="Beenen H.G."/>
            <person name="Chettri P."/>
            <person name="Cox M.P."/>
            <person name="Datema E."/>
            <person name="de Vries R.P."/>
            <person name="Dhillon B."/>
            <person name="Ganley A.R."/>
            <person name="Griffiths S.A."/>
            <person name="Guo Y."/>
            <person name="Hamelin R.C."/>
            <person name="Henrissat B."/>
            <person name="Kabir M.S."/>
            <person name="Jashni M.K."/>
            <person name="Kema G."/>
            <person name="Klaubauf S."/>
            <person name="Lapidus A."/>
            <person name="Levasseur A."/>
            <person name="Lindquist E."/>
            <person name="Mehrabi R."/>
            <person name="Ohm R.A."/>
            <person name="Owen T.J."/>
            <person name="Salamov A."/>
            <person name="Schwelm A."/>
            <person name="Schijlen E."/>
            <person name="Sun H."/>
            <person name="van den Burg H.A."/>
            <person name="van Ham R.C.H.J."/>
            <person name="Zhang S."/>
            <person name="Goodwin S.B."/>
            <person name="Grigoriev I.V."/>
            <person name="Collemare J."/>
            <person name="Bradshaw R.E."/>
        </authorList>
    </citation>
    <scope>NUCLEOTIDE SEQUENCE [LARGE SCALE GENOMIC DNA]</scope>
    <source>
        <strain evidence="3">NZE10 / CBS 128990</strain>
    </source>
</reference>
<proteinExistence type="predicted"/>
<sequence length="262" mass="29722">MVEPTPQKAFCNRLARFAGNGALSDFTITCKGKKWPVHRLVLSLQSPVLAKSCGGEFSEAHQKQHDLSEHEVEHVNQLVAYLYHFQYDAFPSHDPSENACFHVNMCLIGDKYDISNLQRLASREFASCITGIPDYARGLVDAIKLAYSVDGPTAEIRKAIIKQVIDGDLVAVEGEGKNILEDLMESYPRFAIEVVRAQNVRRQEEQEKENGLDDFRCPCCFHFWRAEIPDDNEEGGNDPYRCQGCGFERTCAEWHLNKVDFF</sequence>
<protein>
    <recommendedName>
        <fullName evidence="1">BTB domain-containing protein</fullName>
    </recommendedName>
</protein>
<reference evidence="2 3" key="2">
    <citation type="journal article" date="2012" name="PLoS Pathog.">
        <title>Diverse lifestyles and strategies of plant pathogenesis encoded in the genomes of eighteen Dothideomycetes fungi.</title>
        <authorList>
            <person name="Ohm R.A."/>
            <person name="Feau N."/>
            <person name="Henrissat B."/>
            <person name="Schoch C.L."/>
            <person name="Horwitz B.A."/>
            <person name="Barry K.W."/>
            <person name="Condon B.J."/>
            <person name="Copeland A.C."/>
            <person name="Dhillon B."/>
            <person name="Glaser F."/>
            <person name="Hesse C.N."/>
            <person name="Kosti I."/>
            <person name="LaButti K."/>
            <person name="Lindquist E.A."/>
            <person name="Lucas S."/>
            <person name="Salamov A.A."/>
            <person name="Bradshaw R.E."/>
            <person name="Ciuffetti L."/>
            <person name="Hamelin R.C."/>
            <person name="Kema G.H.J."/>
            <person name="Lawrence C."/>
            <person name="Scott J.A."/>
            <person name="Spatafora J.W."/>
            <person name="Turgeon B.G."/>
            <person name="de Wit P.J.G.M."/>
            <person name="Zhong S."/>
            <person name="Goodwin S.B."/>
            <person name="Grigoriev I.V."/>
        </authorList>
    </citation>
    <scope>NUCLEOTIDE SEQUENCE [LARGE SCALE GENOMIC DNA]</scope>
    <source>
        <strain evidence="3">NZE10 / CBS 128990</strain>
    </source>
</reference>
<gene>
    <name evidence="2" type="ORF">DOTSEDRAFT_130545</name>
</gene>
<feature type="domain" description="BTB" evidence="1">
    <location>
        <begin position="24"/>
        <end position="83"/>
    </location>
</feature>
<dbReference type="OMA" id="PSENACF"/>
<dbReference type="HOGENOM" id="CLU_1004681_0_0_1"/>
<dbReference type="Gene3D" id="3.30.710.10">
    <property type="entry name" value="Potassium Channel Kv1.1, Chain A"/>
    <property type="match status" value="1"/>
</dbReference>
<dbReference type="Proteomes" id="UP000016933">
    <property type="component" value="Unassembled WGS sequence"/>
</dbReference>
<dbReference type="OrthoDB" id="3650515at2759"/>
<evidence type="ECO:0000313" key="3">
    <source>
        <dbReference type="Proteomes" id="UP000016933"/>
    </source>
</evidence>
<dbReference type="PANTHER" id="PTHR47843:SF5">
    <property type="entry name" value="BTB_POZ DOMAIN PROTEIN"/>
    <property type="match status" value="1"/>
</dbReference>
<dbReference type="InterPro" id="IPR000210">
    <property type="entry name" value="BTB/POZ_dom"/>
</dbReference>
<evidence type="ECO:0000259" key="1">
    <source>
        <dbReference type="PROSITE" id="PS50097"/>
    </source>
</evidence>
<organism evidence="2 3">
    <name type="scientific">Dothistroma septosporum (strain NZE10 / CBS 128990)</name>
    <name type="common">Red band needle blight fungus</name>
    <name type="synonym">Mycosphaerella pini</name>
    <dbReference type="NCBI Taxonomy" id="675120"/>
    <lineage>
        <taxon>Eukaryota</taxon>
        <taxon>Fungi</taxon>
        <taxon>Dikarya</taxon>
        <taxon>Ascomycota</taxon>
        <taxon>Pezizomycotina</taxon>
        <taxon>Dothideomycetes</taxon>
        <taxon>Dothideomycetidae</taxon>
        <taxon>Mycosphaerellales</taxon>
        <taxon>Mycosphaerellaceae</taxon>
        <taxon>Dothistroma</taxon>
    </lineage>
</organism>
<dbReference type="AlphaFoldDB" id="N1PL71"/>
<dbReference type="EMBL" id="KB446539">
    <property type="protein sequence ID" value="EME43778.1"/>
    <property type="molecule type" value="Genomic_DNA"/>
</dbReference>
<dbReference type="SUPFAM" id="SSF54695">
    <property type="entry name" value="POZ domain"/>
    <property type="match status" value="1"/>
</dbReference>
<dbReference type="InterPro" id="IPR011333">
    <property type="entry name" value="SKP1/BTB/POZ_sf"/>
</dbReference>
<evidence type="ECO:0000313" key="2">
    <source>
        <dbReference type="EMBL" id="EME43778.1"/>
    </source>
</evidence>